<organism evidence="2 3">
    <name type="scientific">Candidatus Berkelbacteria bacterium Licking1014_7</name>
    <dbReference type="NCBI Taxonomy" id="2017147"/>
    <lineage>
        <taxon>Bacteria</taxon>
        <taxon>Candidatus Berkelbacteria</taxon>
    </lineage>
</organism>
<dbReference type="EMBL" id="VMGK01000005">
    <property type="protein sequence ID" value="TSC93215.1"/>
    <property type="molecule type" value="Genomic_DNA"/>
</dbReference>
<keyword evidence="1" id="KW-0175">Coiled coil</keyword>
<proteinExistence type="predicted"/>
<comment type="caution">
    <text evidence="2">The sequence shown here is derived from an EMBL/GenBank/DDBJ whole genome shotgun (WGS) entry which is preliminary data.</text>
</comment>
<evidence type="ECO:0000256" key="1">
    <source>
        <dbReference type="SAM" id="Coils"/>
    </source>
</evidence>
<reference evidence="2 3" key="1">
    <citation type="submission" date="2017-07" db="EMBL/GenBank/DDBJ databases">
        <title>Mechanisms for carbon and nitrogen cycling indicate functional differentiation within the Candidate Phyla Radiation.</title>
        <authorList>
            <person name="Danczak R.E."/>
            <person name="Johnston M.D."/>
            <person name="Kenah C."/>
            <person name="Slattery M."/>
            <person name="Wrighton K.C."/>
            <person name="Wilkins M.J."/>
        </authorList>
    </citation>
    <scope>NUCLEOTIDE SEQUENCE [LARGE SCALE GENOMIC DNA]</scope>
    <source>
        <strain evidence="2">Licking1014_7</strain>
    </source>
</reference>
<accession>A0A554LK07</accession>
<dbReference type="Proteomes" id="UP000315689">
    <property type="component" value="Unassembled WGS sequence"/>
</dbReference>
<name>A0A554LK07_9BACT</name>
<evidence type="ECO:0000313" key="3">
    <source>
        <dbReference type="Proteomes" id="UP000315689"/>
    </source>
</evidence>
<gene>
    <name evidence="2" type="ORF">CEN89_225</name>
</gene>
<sequence length="73" mass="8603">MDVEVPKETISTLCRTIAELFQKNRELNLSLRREKAEKQVLREQLWAKKIETGQDELLEYLAKQIDKEEGRDG</sequence>
<protein>
    <submittedName>
        <fullName evidence="2">Uncharacterized protein</fullName>
    </submittedName>
</protein>
<feature type="coiled-coil region" evidence="1">
    <location>
        <begin position="17"/>
        <end position="44"/>
    </location>
</feature>
<evidence type="ECO:0000313" key="2">
    <source>
        <dbReference type="EMBL" id="TSC93215.1"/>
    </source>
</evidence>
<dbReference type="AlphaFoldDB" id="A0A554LK07"/>